<feature type="transmembrane region" description="Helical" evidence="1">
    <location>
        <begin position="128"/>
        <end position="150"/>
    </location>
</feature>
<dbReference type="AlphaFoldDB" id="A0A5B8KAN8"/>
<dbReference type="RefSeq" id="WP_146309097.1">
    <property type="nucleotide sequence ID" value="NZ_CP041663.1"/>
</dbReference>
<accession>A0A5B8KAN8</accession>
<keyword evidence="1" id="KW-0472">Membrane</keyword>
<feature type="transmembrane region" description="Helical" evidence="1">
    <location>
        <begin position="14"/>
        <end position="35"/>
    </location>
</feature>
<protein>
    <submittedName>
        <fullName evidence="2">Uncharacterized protein</fullName>
    </submittedName>
</protein>
<keyword evidence="1" id="KW-0812">Transmembrane</keyword>
<proteinExistence type="predicted"/>
<dbReference type="EMBL" id="CP041663">
    <property type="protein sequence ID" value="QDY88644.1"/>
    <property type="molecule type" value="Genomic_DNA"/>
</dbReference>
<dbReference type="Proteomes" id="UP000317512">
    <property type="component" value="Chromosome"/>
</dbReference>
<evidence type="ECO:0000256" key="1">
    <source>
        <dbReference type="SAM" id="Phobius"/>
    </source>
</evidence>
<organism evidence="2 3">
    <name type="scientific">Mycoplasma anserisalpingitidis</name>
    <dbReference type="NCBI Taxonomy" id="519450"/>
    <lineage>
        <taxon>Bacteria</taxon>
        <taxon>Bacillati</taxon>
        <taxon>Mycoplasmatota</taxon>
        <taxon>Mollicutes</taxon>
        <taxon>Mycoplasmataceae</taxon>
        <taxon>Mycoplasma</taxon>
    </lineage>
</organism>
<sequence>MGIFNEIVKKRKKIIDITFIPYIIAVLSMILLSILKSNSFSNLDRNIKCLVYVITFSVSLILYLIYFFQYRKINNEILVLISQTNFAEFKKYMKSLKYSKELLNQNLQLLSILRNGNKFLKEEFWTRSMLTIVLPCILYSFLFIMQFVILEMWLDLVYRIILLIVGIISGLYGLIVIIKFILSHKRINRFNNQNLKDIEIIAEEMVHEYKEESSDELNEEDARKEK</sequence>
<feature type="transmembrane region" description="Helical" evidence="1">
    <location>
        <begin position="156"/>
        <end position="182"/>
    </location>
</feature>
<name>A0A5B8KAN8_9MOLU</name>
<keyword evidence="1" id="KW-1133">Transmembrane helix</keyword>
<reference evidence="3" key="1">
    <citation type="submission" date="2019-07" db="EMBL/GenBank/DDBJ databases">
        <title>Complete genome sequences of three Mycoplasma sp. 1220 strains.</title>
        <authorList>
            <person name="Grozner D."/>
            <person name="Forro B."/>
            <person name="Kovacs A.B."/>
            <person name="Marton S."/>
            <person name="Banyai K."/>
            <person name="Kreizinger Z."/>
            <person name="Sulyok K.M."/>
            <person name="Gyuranecz M."/>
        </authorList>
    </citation>
    <scope>NUCLEOTIDE SEQUENCE [LARGE SCALE GENOMIC DNA]</scope>
    <source>
        <strain evidence="3">MYCAV93</strain>
    </source>
</reference>
<evidence type="ECO:0000313" key="3">
    <source>
        <dbReference type="Proteomes" id="UP000317512"/>
    </source>
</evidence>
<gene>
    <name evidence="2" type="ORF">FOY43_03200</name>
</gene>
<feature type="transmembrane region" description="Helical" evidence="1">
    <location>
        <begin position="50"/>
        <end position="68"/>
    </location>
</feature>
<evidence type="ECO:0000313" key="2">
    <source>
        <dbReference type="EMBL" id="QDY88644.1"/>
    </source>
</evidence>